<keyword evidence="3" id="KW-1185">Reference proteome</keyword>
<gene>
    <name evidence="2" type="ORF">BSL78_22559</name>
</gene>
<dbReference type="EMBL" id="MRZV01001105">
    <property type="protein sequence ID" value="PIK40594.1"/>
    <property type="molecule type" value="Genomic_DNA"/>
</dbReference>
<proteinExistence type="predicted"/>
<evidence type="ECO:0000313" key="2">
    <source>
        <dbReference type="EMBL" id="PIK40594.1"/>
    </source>
</evidence>
<evidence type="ECO:0000313" key="3">
    <source>
        <dbReference type="Proteomes" id="UP000230750"/>
    </source>
</evidence>
<organism evidence="2 3">
    <name type="scientific">Stichopus japonicus</name>
    <name type="common">Sea cucumber</name>
    <dbReference type="NCBI Taxonomy" id="307972"/>
    <lineage>
        <taxon>Eukaryota</taxon>
        <taxon>Metazoa</taxon>
        <taxon>Echinodermata</taxon>
        <taxon>Eleutherozoa</taxon>
        <taxon>Echinozoa</taxon>
        <taxon>Holothuroidea</taxon>
        <taxon>Aspidochirotacea</taxon>
        <taxon>Aspidochirotida</taxon>
        <taxon>Stichopodidae</taxon>
        <taxon>Apostichopus</taxon>
    </lineage>
</organism>
<reference evidence="2 3" key="1">
    <citation type="journal article" date="2017" name="PLoS Biol.">
        <title>The sea cucumber genome provides insights into morphological evolution and visceral regeneration.</title>
        <authorList>
            <person name="Zhang X."/>
            <person name="Sun L."/>
            <person name="Yuan J."/>
            <person name="Sun Y."/>
            <person name="Gao Y."/>
            <person name="Zhang L."/>
            <person name="Li S."/>
            <person name="Dai H."/>
            <person name="Hamel J.F."/>
            <person name="Liu C."/>
            <person name="Yu Y."/>
            <person name="Liu S."/>
            <person name="Lin W."/>
            <person name="Guo K."/>
            <person name="Jin S."/>
            <person name="Xu P."/>
            <person name="Storey K.B."/>
            <person name="Huan P."/>
            <person name="Zhang T."/>
            <person name="Zhou Y."/>
            <person name="Zhang J."/>
            <person name="Lin C."/>
            <person name="Li X."/>
            <person name="Xing L."/>
            <person name="Huo D."/>
            <person name="Sun M."/>
            <person name="Wang L."/>
            <person name="Mercier A."/>
            <person name="Li F."/>
            <person name="Yang H."/>
            <person name="Xiang J."/>
        </authorList>
    </citation>
    <scope>NUCLEOTIDE SEQUENCE [LARGE SCALE GENOMIC DNA]</scope>
    <source>
        <strain evidence="2">Shaxun</strain>
        <tissue evidence="2">Muscle</tissue>
    </source>
</reference>
<feature type="compositionally biased region" description="Basic and acidic residues" evidence="1">
    <location>
        <begin position="301"/>
        <end position="310"/>
    </location>
</feature>
<feature type="region of interest" description="Disordered" evidence="1">
    <location>
        <begin position="242"/>
        <end position="346"/>
    </location>
</feature>
<feature type="region of interest" description="Disordered" evidence="1">
    <location>
        <begin position="55"/>
        <end position="79"/>
    </location>
</feature>
<dbReference type="AlphaFoldDB" id="A0A2G8JXZ2"/>
<feature type="compositionally biased region" description="Basic and acidic residues" evidence="1">
    <location>
        <begin position="331"/>
        <end position="346"/>
    </location>
</feature>
<comment type="caution">
    <text evidence="2">The sequence shown here is derived from an EMBL/GenBank/DDBJ whole genome shotgun (WGS) entry which is preliminary data.</text>
</comment>
<accession>A0A2G8JXZ2</accession>
<name>A0A2G8JXZ2_STIJA</name>
<sequence length="418" mass="46907">MASELLHRTDNFNVATWYRNPPPEHFQPSGWSNVQSNLGKTSDWMSKRPHFLRLDSTGESADSSPEPEESLQACQKKREANWDTGKRFHANNSSVNREVAAKSRRTTNLCHFQGNNMFHSKESLSAVELDLLASKFNSFSTNQNPNIPVDTNSQLNMSQCYMYNNQDRGPLGPHVPHGGAGYQPQNVRPVPNSGPLGPPNESQQAHNEAALSFINMSVFTPNFIHQPCQRWRQHGPFLNRPPVIPPPPMESPVYPIQVPPQQIPHVHSKEPKHPNGSNRKKTPNRERNHPRMFTKILQRPPQKETTEKKSNVNRVPVESRNHSVVAGKSSSDVRVKSSDLKAKKEKTSKNVKSSKCSSLNGTANVEIVSKCSDSSETVLPNSSANKQEVGKLKSDGIKRHSTIEFMLQSEICRSIERQ</sequence>
<evidence type="ECO:0000256" key="1">
    <source>
        <dbReference type="SAM" id="MobiDB-lite"/>
    </source>
</evidence>
<dbReference type="Proteomes" id="UP000230750">
    <property type="component" value="Unassembled WGS sequence"/>
</dbReference>
<protein>
    <submittedName>
        <fullName evidence="2">Uncharacterized protein</fullName>
    </submittedName>
</protein>
<feature type="region of interest" description="Disordered" evidence="1">
    <location>
        <begin position="172"/>
        <end position="205"/>
    </location>
</feature>